<feature type="domain" description="Glycosyltransferase 2-like" evidence="1">
    <location>
        <begin position="5"/>
        <end position="165"/>
    </location>
</feature>
<organism evidence="2 3">
    <name type="scientific">Culicoidibacter larvae</name>
    <dbReference type="NCBI Taxonomy" id="2579976"/>
    <lineage>
        <taxon>Bacteria</taxon>
        <taxon>Bacillati</taxon>
        <taxon>Bacillota</taxon>
        <taxon>Culicoidibacteria</taxon>
        <taxon>Culicoidibacterales</taxon>
        <taxon>Culicoidibacteraceae</taxon>
        <taxon>Culicoidibacter</taxon>
    </lineage>
</organism>
<dbReference type="InterPro" id="IPR001173">
    <property type="entry name" value="Glyco_trans_2-like"/>
</dbReference>
<dbReference type="OrthoDB" id="9810303at2"/>
<dbReference type="Gene3D" id="3.90.550.10">
    <property type="entry name" value="Spore Coat Polysaccharide Biosynthesis Protein SpsA, Chain A"/>
    <property type="match status" value="1"/>
</dbReference>
<evidence type="ECO:0000259" key="1">
    <source>
        <dbReference type="Pfam" id="PF00535"/>
    </source>
</evidence>
<name>A0A5R8Q6R9_9FIRM</name>
<gene>
    <name evidence="2" type="ORF">FEZ08_11675</name>
</gene>
<dbReference type="CDD" id="cd04179">
    <property type="entry name" value="DPM_DPG-synthase_like"/>
    <property type="match status" value="1"/>
</dbReference>
<dbReference type="PANTHER" id="PTHR48090">
    <property type="entry name" value="UNDECAPRENYL-PHOSPHATE 4-DEOXY-4-FORMAMIDO-L-ARABINOSE TRANSFERASE-RELATED"/>
    <property type="match status" value="1"/>
</dbReference>
<dbReference type="AlphaFoldDB" id="A0A5R8Q6R9"/>
<proteinExistence type="predicted"/>
<accession>A0A5R8Q6R9</accession>
<dbReference type="GO" id="GO:0016740">
    <property type="term" value="F:transferase activity"/>
    <property type="evidence" value="ECO:0007669"/>
    <property type="project" value="UniProtKB-KW"/>
</dbReference>
<dbReference type="PANTHER" id="PTHR48090:SF7">
    <property type="entry name" value="RFBJ PROTEIN"/>
    <property type="match status" value="1"/>
</dbReference>
<dbReference type="SUPFAM" id="SSF53448">
    <property type="entry name" value="Nucleotide-diphospho-sugar transferases"/>
    <property type="match status" value="1"/>
</dbReference>
<protein>
    <submittedName>
        <fullName evidence="2">Glycosyltransferase family 2 protein</fullName>
    </submittedName>
</protein>
<dbReference type="FunCoup" id="A0A5R8Q6R9">
    <property type="interactions" value="326"/>
</dbReference>
<keyword evidence="2" id="KW-0808">Transferase</keyword>
<dbReference type="EMBL" id="VBWP01000016">
    <property type="protein sequence ID" value="TLG71112.1"/>
    <property type="molecule type" value="Genomic_DNA"/>
</dbReference>
<reference evidence="2 3" key="1">
    <citation type="submission" date="2019-05" db="EMBL/GenBank/DDBJ databases">
        <title>Culicoidintestinum kansasii gen. nov., sp. nov. from the gastrointestinal tract of the biting midge, Culicoides sonorensis.</title>
        <authorList>
            <person name="Neupane S."/>
            <person name="Ghosh A."/>
            <person name="Gunther S."/>
            <person name="Martin K."/>
            <person name="Zurek L."/>
        </authorList>
    </citation>
    <scope>NUCLEOTIDE SEQUENCE [LARGE SCALE GENOMIC DNA]</scope>
    <source>
        <strain evidence="2 3">CS-1</strain>
    </source>
</reference>
<keyword evidence="3" id="KW-1185">Reference proteome</keyword>
<evidence type="ECO:0000313" key="2">
    <source>
        <dbReference type="EMBL" id="TLG71112.1"/>
    </source>
</evidence>
<evidence type="ECO:0000313" key="3">
    <source>
        <dbReference type="Proteomes" id="UP000306912"/>
    </source>
</evidence>
<comment type="caution">
    <text evidence="2">The sequence shown here is derived from an EMBL/GenBank/DDBJ whole genome shotgun (WGS) entry which is preliminary data.</text>
</comment>
<dbReference type="InterPro" id="IPR050256">
    <property type="entry name" value="Glycosyltransferase_2"/>
</dbReference>
<dbReference type="InParanoid" id="A0A5R8Q6R9"/>
<sequence>MRVLLVIPAYNEEKSLGKLLSTLDEKFPLYDYVIINDCSKDNTKKIAEQHTERIIDLPINLGLSGAIKAGMLYAYQKNYDVCVQIDGDGQHLPEYIEPLIRELENGYDIVIGSRFLDGKKEYQQTLFRKIGASWLQFIAKLQSGLVLTDPTSGMRAYNKKVYEQIIMDMNAKPEPDTIVMFARNGYKVKEVPVVMQERFAGKSHLGGIFSSMRYMIHTTIAILLNPRRKIGK</sequence>
<dbReference type="InterPro" id="IPR029044">
    <property type="entry name" value="Nucleotide-diphossugar_trans"/>
</dbReference>
<dbReference type="Proteomes" id="UP000306912">
    <property type="component" value="Unassembled WGS sequence"/>
</dbReference>
<dbReference type="Pfam" id="PF00535">
    <property type="entry name" value="Glycos_transf_2"/>
    <property type="match status" value="1"/>
</dbReference>